<evidence type="ECO:0000313" key="3">
    <source>
        <dbReference type="EMBL" id="MDG3002827.1"/>
    </source>
</evidence>
<protein>
    <recommendedName>
        <fullName evidence="2">pre-crRNA processing endonuclease</fullName>
        <ecNumber evidence="2">3.1.-.-</ecNumber>
    </recommendedName>
</protein>
<dbReference type="NCBIfam" id="TIGR02593">
    <property type="entry name" value="CRISPR_cas5"/>
    <property type="match status" value="1"/>
</dbReference>
<evidence type="ECO:0000256" key="2">
    <source>
        <dbReference type="PIRNR" id="PIRNR029950"/>
    </source>
</evidence>
<dbReference type="Pfam" id="PF09704">
    <property type="entry name" value="Cas_Cas5d"/>
    <property type="match status" value="1"/>
</dbReference>
<dbReference type="InterPro" id="IPR021124">
    <property type="entry name" value="CRISPR-assoc_prot_Cas5"/>
</dbReference>
<dbReference type="EMBL" id="JARRAG010000001">
    <property type="protein sequence ID" value="MDG3002827.1"/>
    <property type="molecule type" value="Genomic_DNA"/>
</dbReference>
<dbReference type="InterPro" id="IPR013422">
    <property type="entry name" value="CRISPR-assoc_prot_Cas5_N"/>
</dbReference>
<comment type="similarity">
    <text evidence="2">Belongs to the CRISPR-associated protein Cas5 family. Subtype I-C/Dvulg subfamily.</text>
</comment>
<keyword evidence="2" id="KW-0378">Hydrolase</keyword>
<name>A0ABT6F5H1_9BACT</name>
<proteinExistence type="inferred from homology"/>
<evidence type="ECO:0000256" key="1">
    <source>
        <dbReference type="ARBA" id="ARBA00023118"/>
    </source>
</evidence>
<dbReference type="RefSeq" id="WP_277859190.1">
    <property type="nucleotide sequence ID" value="NZ_JARRAG010000001.1"/>
</dbReference>
<evidence type="ECO:0000313" key="4">
    <source>
        <dbReference type="Proteomes" id="UP001216907"/>
    </source>
</evidence>
<dbReference type="Proteomes" id="UP001216907">
    <property type="component" value="Unassembled WGS sequence"/>
</dbReference>
<comment type="function">
    <text evidence="2">CRISPR (clustered regularly interspaced short palindromic repeat) is an adaptive immune system that provides protection against mobile genetic elements (viruses, transposable elements and conjugative plasmids). CRISPR clusters contain spacers, sequences complementary to antecedent mobile elements, and target invading nucleic acids. CRISPR clusters are transcribed and processed into CRISPR RNA (crRNA).</text>
</comment>
<dbReference type="Gene3D" id="3.30.70.2660">
    <property type="match status" value="1"/>
</dbReference>
<keyword evidence="2" id="KW-0540">Nuclease</keyword>
<comment type="caution">
    <text evidence="3">The sequence shown here is derived from an EMBL/GenBank/DDBJ whole genome shotgun (WGS) entry which is preliminary data.</text>
</comment>
<keyword evidence="2" id="KW-0255">Endonuclease</keyword>
<gene>
    <name evidence="3" type="primary">cas5c</name>
    <name evidence="3" type="ORF">PZE19_03525</name>
</gene>
<dbReference type="NCBIfam" id="TIGR01876">
    <property type="entry name" value="cas_Cas5d"/>
    <property type="match status" value="1"/>
</dbReference>
<dbReference type="PIRSF" id="PIRSF029950">
    <property type="entry name" value="Cas_CT1134"/>
    <property type="match status" value="1"/>
</dbReference>
<organism evidence="3 4">
    <name type="scientific">Paludisphaera mucosa</name>
    <dbReference type="NCBI Taxonomy" id="3030827"/>
    <lineage>
        <taxon>Bacteria</taxon>
        <taxon>Pseudomonadati</taxon>
        <taxon>Planctomycetota</taxon>
        <taxon>Planctomycetia</taxon>
        <taxon>Isosphaerales</taxon>
        <taxon>Isosphaeraceae</taxon>
        <taxon>Paludisphaera</taxon>
    </lineage>
</organism>
<dbReference type="EC" id="3.1.-.-" evidence="2"/>
<keyword evidence="4" id="KW-1185">Reference proteome</keyword>
<dbReference type="InterPro" id="IPR010155">
    <property type="entry name" value="CRISPR-assoc_prot_Cas5d"/>
</dbReference>
<keyword evidence="1 2" id="KW-0051">Antiviral defense</keyword>
<accession>A0ABT6F5H1</accession>
<sequence length="223" mass="25708">MKRSDATYRVRVRGEWACFTRPELRTERVTYHVMTPSAARGAVEAVLWKPAIRWRVHRIAVLSPIKFASVKRNEVKHVVPVKNARAMMRGEDVADYFADDDRAQRNALVLRDVDYHVDVSFSMTDRAGPGDNPLKFDEMFRRRLERGQYHMAPYLGCREFPAIVESGRDDDPSPIAVDMDLGRMLLDVDYGRPNRPVYFDARMKQGVIEVEPIKRREDGAEVA</sequence>
<keyword evidence="2" id="KW-0694">RNA-binding</keyword>
<reference evidence="3 4" key="1">
    <citation type="submission" date="2023-03" db="EMBL/GenBank/DDBJ databases">
        <title>Paludisphaera mucosa sp. nov. a novel planctomycete from northern fen.</title>
        <authorList>
            <person name="Ivanova A."/>
        </authorList>
    </citation>
    <scope>NUCLEOTIDE SEQUENCE [LARGE SCALE GENOMIC DNA]</scope>
    <source>
        <strain evidence="3 4">Pla2</strain>
    </source>
</reference>